<sequence>MNNIVISAFEKVETLGLENLDLEKSCFYDAKIDTGAFSGVIHAQNIVERNGTLYFNLYGSDQDIATTDFLVRKVRNTHGGSKKRYLVNMKIKIRDHIYIERLGLDDRSNMKYDVLIGRAFLIRNNIMVDCRESRNIDNEWREMGDK</sequence>
<evidence type="ECO:0000259" key="1">
    <source>
        <dbReference type="Pfam" id="PF05618"/>
    </source>
</evidence>
<reference evidence="2 3" key="1">
    <citation type="journal article" date="2018" name="bioRxiv">
        <title>Evidence of independent acquisition and adaption of ultra-small bacteria to human hosts across the highly diverse yet reduced genomes of the phylum Saccharibacteria.</title>
        <authorList>
            <person name="McLean J.S."/>
            <person name="Bor B."/>
            <person name="To T.T."/>
            <person name="Liu Q."/>
            <person name="Kearns K.A."/>
            <person name="Solden L.M."/>
            <person name="Wrighton K.C."/>
            <person name="He X."/>
            <person name="Shi W."/>
        </authorList>
    </citation>
    <scope>NUCLEOTIDE SEQUENCE [LARGE SCALE GENOMIC DNA]</scope>
    <source>
        <strain evidence="2 3">TM7_CMJM_G6_1_HOT_870</strain>
    </source>
</reference>
<dbReference type="Gene3D" id="2.40.70.10">
    <property type="entry name" value="Acid Proteases"/>
    <property type="match status" value="1"/>
</dbReference>
<dbReference type="EMBL" id="PRLK01000001">
    <property type="protein sequence ID" value="RYC72968.1"/>
    <property type="molecule type" value="Genomic_DNA"/>
</dbReference>
<evidence type="ECO:0000313" key="2">
    <source>
        <dbReference type="EMBL" id="RYC72968.1"/>
    </source>
</evidence>
<dbReference type="Pfam" id="PF05618">
    <property type="entry name" value="Zn_protease"/>
    <property type="match status" value="1"/>
</dbReference>
<comment type="caution">
    <text evidence="2">The sequence shown here is derived from an EMBL/GenBank/DDBJ whole genome shotgun (WGS) entry which is preliminary data.</text>
</comment>
<gene>
    <name evidence="2" type="ORF">G6CMJM_00072</name>
</gene>
<proteinExistence type="predicted"/>
<feature type="domain" description="Retropepsin-like aspartic endopeptidase" evidence="1">
    <location>
        <begin position="18"/>
        <end position="134"/>
    </location>
</feature>
<dbReference type="PANTHER" id="PTHR38037">
    <property type="entry name" value="ZN_PROTEASE DOMAIN-CONTAINING PROTEIN"/>
    <property type="match status" value="1"/>
</dbReference>
<accession>A0ABY0FJ55</accession>
<dbReference type="SUPFAM" id="SSF50630">
    <property type="entry name" value="Acid proteases"/>
    <property type="match status" value="1"/>
</dbReference>
<organism evidence="2 3">
    <name type="scientific">Candidatus Nanogingivalis gingivitcus</name>
    <dbReference type="NCBI Taxonomy" id="2171992"/>
    <lineage>
        <taxon>Bacteria</taxon>
        <taxon>Candidatus Saccharimonadota</taxon>
        <taxon>Candidatus Nanosyncoccalia</taxon>
        <taxon>Candidatus Nanogingivales</taxon>
        <taxon>Candidatus Nanogingivalaceae</taxon>
        <taxon>Candidatus Nanogingivalis</taxon>
    </lineage>
</organism>
<dbReference type="InterPro" id="IPR008503">
    <property type="entry name" value="Asp_endopeptidase"/>
</dbReference>
<protein>
    <recommendedName>
        <fullName evidence="1">Retropepsin-like aspartic endopeptidase domain-containing protein</fullName>
    </recommendedName>
</protein>
<keyword evidence="3" id="KW-1185">Reference proteome</keyword>
<reference evidence="2 3" key="2">
    <citation type="journal article" date="2020" name="Cell Rep.">
        <title>Acquisition and Adaptation of Ultra-small Parasitic Reduced Genome Bacteria to Mammalian Hosts.</title>
        <authorList>
            <person name="McLean J.S."/>
            <person name="Bor B."/>
            <person name="Kerns K.A."/>
            <person name="Liu Q."/>
            <person name="To T.T."/>
            <person name="Solden L."/>
            <person name="Hendrickson E.L."/>
            <person name="Wrighton K."/>
            <person name="Shi W."/>
            <person name="He X."/>
        </authorList>
    </citation>
    <scope>NUCLEOTIDE SEQUENCE [LARGE SCALE GENOMIC DNA]</scope>
    <source>
        <strain evidence="2 3">TM7_CMJM_G6_1_HOT_870</strain>
    </source>
</reference>
<evidence type="ECO:0000313" key="3">
    <source>
        <dbReference type="Proteomes" id="UP001190925"/>
    </source>
</evidence>
<dbReference type="PANTHER" id="PTHR38037:SF2">
    <property type="entry name" value="ATP-DEPENDENT ZINC PROTEASE DOMAIN-CONTAINING PROTEIN-RELATED"/>
    <property type="match status" value="1"/>
</dbReference>
<dbReference type="InterPro" id="IPR021109">
    <property type="entry name" value="Peptidase_aspartic_dom_sf"/>
</dbReference>
<name>A0ABY0FJ55_9BACT</name>
<dbReference type="RefSeq" id="WP_129718501.1">
    <property type="nucleotide sequence ID" value="NZ_PRLK01000001.1"/>
</dbReference>
<dbReference type="Proteomes" id="UP001190925">
    <property type="component" value="Unassembled WGS sequence"/>
</dbReference>